<evidence type="ECO:0000313" key="1">
    <source>
        <dbReference type="EMBL" id="MFM9328644.1"/>
    </source>
</evidence>
<gene>
    <name evidence="1" type="ORF">ACI1P1_10125</name>
</gene>
<evidence type="ECO:0000313" key="2">
    <source>
        <dbReference type="Proteomes" id="UP001631969"/>
    </source>
</evidence>
<sequence>MLAVSHLLADVESYGDQLRYSEGSRGHRTGTHSGAGPVVVWSVTRSCNLKCMHCYANSENKKYEGELDTQEALRLIDEMAEMKVPVILFSGGEPLARPDIFQLAEYAIGKGIRITFSTNGTLIDETAARRIKELGVGYVGISLDGIGEVHDYFRNRTGAFELAMRGVRNCISQGQKVGLRFTMNRHNIAQLPLIFELMEKEGIQRACFYHMVYTGRGSLSDDISHEETRAALDYIFEKARDFNRRGLPKELLTVDNHADAVYLYMKALELNEERAADILRKLRMNGGNRTGIAICNIDHLGNVHPDQFTPDVTFGNVKQEPFRDIWFGSHPVLTGLRDRKPLLSGRCGSCRYLDICNGNFRSRSLAVHGDLWADDPACFLSDEEIRQEQAVR</sequence>
<dbReference type="EMBL" id="JBJURJ010000006">
    <property type="protein sequence ID" value="MFM9328644.1"/>
    <property type="molecule type" value="Genomic_DNA"/>
</dbReference>
<comment type="caution">
    <text evidence="1">The sequence shown here is derived from an EMBL/GenBank/DDBJ whole genome shotgun (WGS) entry which is preliminary data.</text>
</comment>
<accession>A0ACC7NX88</accession>
<organism evidence="1 2">
    <name type="scientific">Paenibacillus mesotrionivorans</name>
    <dbReference type="NCBI Taxonomy" id="3160968"/>
    <lineage>
        <taxon>Bacteria</taxon>
        <taxon>Bacillati</taxon>
        <taxon>Bacillota</taxon>
        <taxon>Bacilli</taxon>
        <taxon>Bacillales</taxon>
        <taxon>Paenibacillaceae</taxon>
        <taxon>Paenibacillus</taxon>
    </lineage>
</organism>
<name>A0ACC7NX88_9BACL</name>
<proteinExistence type="predicted"/>
<protein>
    <submittedName>
        <fullName evidence="1">Radical SAM protein</fullName>
    </submittedName>
</protein>
<keyword evidence="2" id="KW-1185">Reference proteome</keyword>
<dbReference type="Proteomes" id="UP001631969">
    <property type="component" value="Unassembled WGS sequence"/>
</dbReference>
<reference evidence="1" key="1">
    <citation type="submission" date="2024-12" db="EMBL/GenBank/DDBJ databases">
        <authorList>
            <person name="Wu N."/>
        </authorList>
    </citation>
    <scope>NUCLEOTIDE SEQUENCE</scope>
    <source>
        <strain evidence="1">P15</strain>
    </source>
</reference>